<dbReference type="GO" id="GO:0016887">
    <property type="term" value="F:ATP hydrolysis activity"/>
    <property type="evidence" value="ECO:0007669"/>
    <property type="project" value="InterPro"/>
</dbReference>
<dbReference type="InterPro" id="IPR003439">
    <property type="entry name" value="ABC_transporter-like_ATP-bd"/>
</dbReference>
<dbReference type="InterPro" id="IPR003593">
    <property type="entry name" value="AAA+_ATPase"/>
</dbReference>
<evidence type="ECO:0000313" key="8">
    <source>
        <dbReference type="Proteomes" id="UP000826254"/>
    </source>
</evidence>
<evidence type="ECO:0000256" key="3">
    <source>
        <dbReference type="ARBA" id="ARBA00022741"/>
    </source>
</evidence>
<dbReference type="InterPro" id="IPR050107">
    <property type="entry name" value="ABC_carbohydrate_import_ATPase"/>
</dbReference>
<dbReference type="PANTHER" id="PTHR43790">
    <property type="entry name" value="CARBOHYDRATE TRANSPORT ATP-BINDING PROTEIN MG119-RELATED"/>
    <property type="match status" value="1"/>
</dbReference>
<feature type="region of interest" description="Disordered" evidence="5">
    <location>
        <begin position="69"/>
        <end position="95"/>
    </location>
</feature>
<keyword evidence="3" id="KW-0547">Nucleotide-binding</keyword>
<keyword evidence="4 7" id="KW-0067">ATP-binding</keyword>
<keyword evidence="2" id="KW-0677">Repeat</keyword>
<evidence type="ECO:0000256" key="5">
    <source>
        <dbReference type="SAM" id="MobiDB-lite"/>
    </source>
</evidence>
<dbReference type="CDD" id="cd03215">
    <property type="entry name" value="ABC_Carb_Monos_II"/>
    <property type="match status" value="1"/>
</dbReference>
<feature type="domain" description="ABC transporter" evidence="6">
    <location>
        <begin position="294"/>
        <end position="538"/>
    </location>
</feature>
<dbReference type="CDD" id="cd03216">
    <property type="entry name" value="ABC_Carb_Monos_I"/>
    <property type="match status" value="1"/>
</dbReference>
<dbReference type="PANTHER" id="PTHR43790:SF9">
    <property type="entry name" value="GALACTOFURANOSE TRANSPORTER ATP-BINDING PROTEIN YTFR"/>
    <property type="match status" value="1"/>
</dbReference>
<dbReference type="AlphaFoldDB" id="A0A8T8WFI5"/>
<feature type="compositionally biased region" description="Basic and acidic residues" evidence="5">
    <location>
        <begin position="538"/>
        <end position="560"/>
    </location>
</feature>
<dbReference type="SUPFAM" id="SSF52540">
    <property type="entry name" value="P-loop containing nucleoside triphosphate hydrolases"/>
    <property type="match status" value="2"/>
</dbReference>
<accession>A0A8T8WFI5</accession>
<dbReference type="EMBL" id="CP081958">
    <property type="protein sequence ID" value="QZP38642.1"/>
    <property type="molecule type" value="Genomic_DNA"/>
</dbReference>
<evidence type="ECO:0000256" key="4">
    <source>
        <dbReference type="ARBA" id="ARBA00022840"/>
    </source>
</evidence>
<keyword evidence="1" id="KW-0813">Transport</keyword>
<dbReference type="KEGG" id="hmp:K6T50_05740"/>
<dbReference type="Gene3D" id="3.40.50.300">
    <property type="entry name" value="P-loop containing nucleotide triphosphate hydrolases"/>
    <property type="match status" value="2"/>
</dbReference>
<dbReference type="PROSITE" id="PS50893">
    <property type="entry name" value="ABC_TRANSPORTER_2"/>
    <property type="match status" value="2"/>
</dbReference>
<proteinExistence type="predicted"/>
<evidence type="ECO:0000256" key="1">
    <source>
        <dbReference type="ARBA" id="ARBA00022448"/>
    </source>
</evidence>
<protein>
    <submittedName>
        <fullName evidence="7">ABC transporter ATP-binding protein</fullName>
    </submittedName>
</protein>
<dbReference type="InterPro" id="IPR017871">
    <property type="entry name" value="ABC_transporter-like_CS"/>
</dbReference>
<gene>
    <name evidence="7" type="ORF">K6T50_05740</name>
</gene>
<feature type="domain" description="ABC transporter" evidence="6">
    <location>
        <begin position="5"/>
        <end position="277"/>
    </location>
</feature>
<dbReference type="Proteomes" id="UP000826254">
    <property type="component" value="Chromosome"/>
</dbReference>
<dbReference type="PROSITE" id="PS00211">
    <property type="entry name" value="ABC_TRANSPORTER_1"/>
    <property type="match status" value="1"/>
</dbReference>
<feature type="region of interest" description="Disordered" evidence="5">
    <location>
        <begin position="538"/>
        <end position="578"/>
    </location>
</feature>
<dbReference type="SMART" id="SM00382">
    <property type="entry name" value="AAA"/>
    <property type="match status" value="2"/>
</dbReference>
<feature type="compositionally biased region" description="Acidic residues" evidence="5">
    <location>
        <begin position="72"/>
        <end position="85"/>
    </location>
</feature>
<keyword evidence="8" id="KW-1185">Reference proteome</keyword>
<dbReference type="InterPro" id="IPR027417">
    <property type="entry name" value="P-loop_NTPase"/>
</dbReference>
<evidence type="ECO:0000259" key="6">
    <source>
        <dbReference type="PROSITE" id="PS50893"/>
    </source>
</evidence>
<sequence>MTEAVRLDSITKRFPGVVANDDVTLSVERGTVHALLGENGAGKTTLMNVLYGLYEPTEGDVYVDGDGLTYEADGEGDEDEEDGSDGESRGGDDGLAAIADEPRRFDSPGDAIHAGVGMIHQHFMLVDPMTVAENITLGNEPRKWGGLAVDREAAREDVLELSDRYGFDVEPDARIEDVGVGVQQRVEILKALYRGAEVLILDEPTAVLTPQEVEDLFEVLEELTDAGKTVIFITHKLGEALEAADEVTVLRDGHNVGTVETAGTTREELAELMVGREVMLETETPPANPGAATLSLEGVTARDDRDVVAVDDVSFAVREGEVFGIAGVDGNGQSELVEVVTGLHTPAKGRVEIDGRDVTDGSRRERTREGMAYIPEDRQERGLVMDFDLTENGVLGSQHDEPFAERGRLDWDRAGDHATDIIDEYDVRPPDAGAEAKSLSGGNQQKFIVGREFARDPSCLVASHPTRGVDIGSTEFIHDRLIDLRDEGRAVLLVSSKLDEVRGLSDRLAVMYRGRIVGVVDPDEVTEEQLGLMMAGERPENLPRAERVVHADAGGDRSDATDAGTAPGDDADAEVADD</sequence>
<evidence type="ECO:0000313" key="7">
    <source>
        <dbReference type="EMBL" id="QZP38642.1"/>
    </source>
</evidence>
<evidence type="ECO:0000256" key="2">
    <source>
        <dbReference type="ARBA" id="ARBA00022737"/>
    </source>
</evidence>
<organism evidence="7 8">
    <name type="scientific">Halobaculum magnesiiphilum</name>
    <dbReference type="NCBI Taxonomy" id="1017351"/>
    <lineage>
        <taxon>Archaea</taxon>
        <taxon>Methanobacteriati</taxon>
        <taxon>Methanobacteriota</taxon>
        <taxon>Stenosarchaea group</taxon>
        <taxon>Halobacteria</taxon>
        <taxon>Halobacteriales</taxon>
        <taxon>Haloferacaceae</taxon>
        <taxon>Halobaculum</taxon>
    </lineage>
</organism>
<reference evidence="7 8" key="1">
    <citation type="journal article" date="2021" name="Int. J. Syst. Evol. Microbiol.">
        <title>Halobaculum halophilum sp. nov. and Halobaculum salinum sp. nov., isolated from salt lake and saline soil.</title>
        <authorList>
            <person name="Cui H.L."/>
            <person name="Shi X.W."/>
            <person name="Yin X.M."/>
            <person name="Yang X.Y."/>
            <person name="Hou J."/>
            <person name="Zhu L."/>
        </authorList>
    </citation>
    <scope>NUCLEOTIDE SEQUENCE [LARGE SCALE GENOMIC DNA]</scope>
    <source>
        <strain evidence="7 8">NBRC 109044</strain>
    </source>
</reference>
<dbReference type="GeneID" id="67177624"/>
<dbReference type="Pfam" id="PF00005">
    <property type="entry name" value="ABC_tran"/>
    <property type="match status" value="2"/>
</dbReference>
<dbReference type="GO" id="GO:0005524">
    <property type="term" value="F:ATP binding"/>
    <property type="evidence" value="ECO:0007669"/>
    <property type="project" value="UniProtKB-KW"/>
</dbReference>
<feature type="compositionally biased region" description="Acidic residues" evidence="5">
    <location>
        <begin position="569"/>
        <end position="578"/>
    </location>
</feature>
<dbReference type="RefSeq" id="WP_222608441.1">
    <property type="nucleotide sequence ID" value="NZ_CP081958.1"/>
</dbReference>
<name>A0A8T8WFI5_9EURY</name>